<keyword evidence="2" id="KW-0560">Oxidoreductase</keyword>
<gene>
    <name evidence="5" type="ORF">LPAF129_13530</name>
</gene>
<dbReference type="InterPro" id="IPR001670">
    <property type="entry name" value="ADH_Fe/GldA"/>
</dbReference>
<accession>A0ABQ5JJL6</accession>
<dbReference type="InterPro" id="IPR039697">
    <property type="entry name" value="Alcohol_dehydrogenase_Fe"/>
</dbReference>
<dbReference type="Proteomes" id="UP001055149">
    <property type="component" value="Unassembled WGS sequence"/>
</dbReference>
<dbReference type="PANTHER" id="PTHR11496">
    <property type="entry name" value="ALCOHOL DEHYDROGENASE"/>
    <property type="match status" value="1"/>
</dbReference>
<feature type="domain" description="Fe-containing alcohol dehydrogenase-like C-terminal" evidence="4">
    <location>
        <begin position="186"/>
        <end position="381"/>
    </location>
</feature>
<evidence type="ECO:0000313" key="6">
    <source>
        <dbReference type="Proteomes" id="UP001055149"/>
    </source>
</evidence>
<dbReference type="RefSeq" id="WP_244055412.1">
    <property type="nucleotide sequence ID" value="NZ_BQXH01000011.1"/>
</dbReference>
<dbReference type="EMBL" id="BQXH01000011">
    <property type="protein sequence ID" value="GKS81667.1"/>
    <property type="molecule type" value="Genomic_DNA"/>
</dbReference>
<protein>
    <submittedName>
        <fullName evidence="5">1,3-propanediol dehydrogenase</fullName>
    </submittedName>
</protein>
<keyword evidence="6" id="KW-1185">Reference proteome</keyword>
<sequence>MNVFETPQKIIYGKDSLQQLGTISRAYGKNVFIVSDQMMEKLGYLDQITKILEEAGLNTFNYLGANTEPTDIFVAEALKIFQENHGDVIIALGGGSCIDTAKAVSVVATNDYYIGEFMKNRIAENAPVPLIAIPTTAGTGSEATNVTVITDTTHDTKMMIKQSAFLPKISVVDPTLTVSSPKSVTSATGLDALCHAMESYFSVKAQPLTQTFSISAIKKITANIKTAYNEGTNIEARDKMSLAALEAGLAFSNASVTLIHGMSRPIGALFHVPHGISNAMLLPAVLDYTRDAAIKPLAEIEQAIHPEATGTDEELADLFINEVKTLCQELEIPNLQGWGIDSDEFEKVLDKMATDAIDSGSPANNPKVPSHEEIVALYRTCYDYSYAAKPEYSYAK</sequence>
<proteinExistence type="inferred from homology"/>
<evidence type="ECO:0000259" key="3">
    <source>
        <dbReference type="Pfam" id="PF00465"/>
    </source>
</evidence>
<evidence type="ECO:0000259" key="4">
    <source>
        <dbReference type="Pfam" id="PF25137"/>
    </source>
</evidence>
<evidence type="ECO:0000256" key="1">
    <source>
        <dbReference type="ARBA" id="ARBA00007358"/>
    </source>
</evidence>
<evidence type="ECO:0000256" key="2">
    <source>
        <dbReference type="ARBA" id="ARBA00023002"/>
    </source>
</evidence>
<evidence type="ECO:0000313" key="5">
    <source>
        <dbReference type="EMBL" id="GKS81667.1"/>
    </source>
</evidence>
<dbReference type="Gene3D" id="3.40.50.1970">
    <property type="match status" value="1"/>
</dbReference>
<dbReference type="Gene3D" id="1.20.1090.10">
    <property type="entry name" value="Dehydroquinate synthase-like - alpha domain"/>
    <property type="match status" value="1"/>
</dbReference>
<comment type="caution">
    <text evidence="5">The sequence shown here is derived from an EMBL/GenBank/DDBJ whole genome shotgun (WGS) entry which is preliminary data.</text>
</comment>
<dbReference type="SUPFAM" id="SSF56796">
    <property type="entry name" value="Dehydroquinate synthase-like"/>
    <property type="match status" value="1"/>
</dbReference>
<reference evidence="5" key="1">
    <citation type="journal article" date="2022" name="Int. J. Syst. Evol. Microbiol.">
        <title>A novel species of lactic acid bacteria, Ligilactobacillus pabuli sp. nov., isolated from alfalfa silage.</title>
        <authorList>
            <person name="Tohno M."/>
            <person name="Tanizawa Y."/>
            <person name="Sawada H."/>
            <person name="Sakamoto M."/>
            <person name="Ohkuma M."/>
            <person name="Kobayashi H."/>
        </authorList>
    </citation>
    <scope>NUCLEOTIDE SEQUENCE</scope>
    <source>
        <strain evidence="5">AF129</strain>
    </source>
</reference>
<comment type="similarity">
    <text evidence="1">Belongs to the iron-containing alcohol dehydrogenase family.</text>
</comment>
<dbReference type="InterPro" id="IPR056798">
    <property type="entry name" value="ADH_Fe_C"/>
</dbReference>
<feature type="domain" description="Alcohol dehydrogenase iron-type/glycerol dehydrogenase GldA" evidence="3">
    <location>
        <begin position="7"/>
        <end position="174"/>
    </location>
</feature>
<name>A0ABQ5JJL6_9LACO</name>
<dbReference type="Pfam" id="PF25137">
    <property type="entry name" value="ADH_Fe_C"/>
    <property type="match status" value="1"/>
</dbReference>
<dbReference type="PANTHER" id="PTHR11496:SF102">
    <property type="entry name" value="ALCOHOL DEHYDROGENASE 4"/>
    <property type="match status" value="1"/>
</dbReference>
<dbReference type="Pfam" id="PF00465">
    <property type="entry name" value="Fe-ADH"/>
    <property type="match status" value="1"/>
</dbReference>
<organism evidence="5 6">
    <name type="scientific">Ligilactobacillus pabuli</name>
    <dbReference type="NCBI Taxonomy" id="2886039"/>
    <lineage>
        <taxon>Bacteria</taxon>
        <taxon>Bacillati</taxon>
        <taxon>Bacillota</taxon>
        <taxon>Bacilli</taxon>
        <taxon>Lactobacillales</taxon>
        <taxon>Lactobacillaceae</taxon>
        <taxon>Ligilactobacillus</taxon>
    </lineage>
</organism>
<dbReference type="CDD" id="cd08194">
    <property type="entry name" value="Fe-ADH-like"/>
    <property type="match status" value="1"/>
</dbReference>